<dbReference type="EMBL" id="CP046294">
    <property type="protein sequence ID" value="QGR71955.1"/>
    <property type="molecule type" value="Genomic_DNA"/>
</dbReference>
<keyword evidence="4" id="KW-1185">Reference proteome</keyword>
<dbReference type="Proteomes" id="UP000424966">
    <property type="component" value="Chromosome"/>
</dbReference>
<dbReference type="RefSeq" id="WP_005192359.1">
    <property type="nucleotide sequence ID" value="NZ_CABHXO010000106.1"/>
</dbReference>
<name>A0A0T9N2P8_YERIN</name>
<dbReference type="EMBL" id="CPZJ01000030">
    <property type="protein sequence ID" value="CNG72661.1"/>
    <property type="molecule type" value="Genomic_DNA"/>
</dbReference>
<evidence type="ECO:0000313" key="1">
    <source>
        <dbReference type="EMBL" id="CNG72661.1"/>
    </source>
</evidence>
<dbReference type="GeneID" id="58048050"/>
<organism evidence="1 3">
    <name type="scientific">Yersinia intermedia</name>
    <dbReference type="NCBI Taxonomy" id="631"/>
    <lineage>
        <taxon>Bacteria</taxon>
        <taxon>Pseudomonadati</taxon>
        <taxon>Pseudomonadota</taxon>
        <taxon>Gammaproteobacteria</taxon>
        <taxon>Enterobacterales</taxon>
        <taxon>Yersiniaceae</taxon>
        <taxon>Yersinia</taxon>
    </lineage>
</organism>
<sequence length="81" mass="9186">MTKIRGDISNPAIAEFIQHLNEPIEIDVLLKNVWEDYGFIASNSNLNIDALDLILIDKIVDIGRSTSKSKMLSWHFPQGFN</sequence>
<gene>
    <name evidence="1" type="ORF">ERS008530_04531</name>
    <name evidence="2" type="ORF">FOC37_17265</name>
</gene>
<evidence type="ECO:0000313" key="4">
    <source>
        <dbReference type="Proteomes" id="UP000424966"/>
    </source>
</evidence>
<proteinExistence type="predicted"/>
<reference evidence="2 4" key="2">
    <citation type="submission" date="2019-11" db="EMBL/GenBank/DDBJ databases">
        <title>FDA dAtabase for Regulatory Grade micrObial Sequences (FDA-ARGOS): Supporting development and validation of Infectious Disease Dx tests.</title>
        <authorList>
            <person name="Patel R."/>
            <person name="Rucinski S."/>
            <person name="Tallon L."/>
            <person name="Sadzewicz L."/>
            <person name="Vavikolanu K."/>
            <person name="Mehta A."/>
            <person name="Aluvathingal J."/>
            <person name="Nadendla S."/>
            <person name="Nandy P."/>
            <person name="Geyer C."/>
            <person name="Yan Y."/>
            <person name="Sichtig H."/>
        </authorList>
    </citation>
    <scope>NUCLEOTIDE SEQUENCE [LARGE SCALE GENOMIC DNA]</scope>
    <source>
        <strain evidence="2 4">FDAARGOS_729</strain>
    </source>
</reference>
<evidence type="ECO:0000313" key="2">
    <source>
        <dbReference type="EMBL" id="QGR71955.1"/>
    </source>
</evidence>
<dbReference type="OrthoDB" id="6465260at2"/>
<accession>A0A0T9N2P8</accession>
<dbReference type="Proteomes" id="UP000038750">
    <property type="component" value="Unassembled WGS sequence"/>
</dbReference>
<dbReference type="AlphaFoldDB" id="A0A0T9N2P8"/>
<evidence type="ECO:0000313" key="3">
    <source>
        <dbReference type="Proteomes" id="UP000038750"/>
    </source>
</evidence>
<reference evidence="1 3" key="1">
    <citation type="submission" date="2015-03" db="EMBL/GenBank/DDBJ databases">
        <authorList>
            <person name="Murphy D."/>
        </authorList>
    </citation>
    <scope>NUCLEOTIDE SEQUENCE [LARGE SCALE GENOMIC DNA]</scope>
    <source>
        <strain evidence="1 3">BR165/97</strain>
    </source>
</reference>
<protein>
    <submittedName>
        <fullName evidence="1">Uncharacterized protein</fullName>
    </submittedName>
</protein>